<evidence type="ECO:0000313" key="2">
    <source>
        <dbReference type="EMBL" id="NYE45658.1"/>
    </source>
</evidence>
<dbReference type="CDD" id="cd00093">
    <property type="entry name" value="HTH_XRE"/>
    <property type="match status" value="1"/>
</dbReference>
<dbReference type="Pfam" id="PF13560">
    <property type="entry name" value="HTH_31"/>
    <property type="match status" value="1"/>
</dbReference>
<dbReference type="Proteomes" id="UP000589036">
    <property type="component" value="Unassembled WGS sequence"/>
</dbReference>
<organism evidence="2 3">
    <name type="scientific">Spinactinospora alkalitolerans</name>
    <dbReference type="NCBI Taxonomy" id="687207"/>
    <lineage>
        <taxon>Bacteria</taxon>
        <taxon>Bacillati</taxon>
        <taxon>Actinomycetota</taxon>
        <taxon>Actinomycetes</taxon>
        <taxon>Streptosporangiales</taxon>
        <taxon>Nocardiopsidaceae</taxon>
        <taxon>Spinactinospora</taxon>
    </lineage>
</organism>
<dbReference type="SUPFAM" id="SSF47413">
    <property type="entry name" value="lambda repressor-like DNA-binding domains"/>
    <property type="match status" value="1"/>
</dbReference>
<dbReference type="Pfam" id="PF19054">
    <property type="entry name" value="DUF5753"/>
    <property type="match status" value="1"/>
</dbReference>
<dbReference type="PROSITE" id="PS50943">
    <property type="entry name" value="HTH_CROC1"/>
    <property type="match status" value="1"/>
</dbReference>
<gene>
    <name evidence="2" type="ORF">HDA32_000778</name>
</gene>
<dbReference type="GO" id="GO:0003677">
    <property type="term" value="F:DNA binding"/>
    <property type="evidence" value="ECO:0007669"/>
    <property type="project" value="InterPro"/>
</dbReference>
<accession>A0A852TNX8</accession>
<sequence>MEEPRRSPTVRRRRLSAELKRRREAAGYTVQAVAAATSLSRGKVTYIETNRWTRPTSDDVTELLDLYKTGPEEKAALLDLVRDARQRGWWAKYSDVLGSGTYTGLEAEASRLRSYDCLLIPGLLQTPDYAEAIMRVGLIKDEEEIQRRLEARRARQAVLNRDDAPVIEAVIDEAALHRLVGGASVMRDQLLRLIEANKQPSIDVRILPNSSGAHQAMTGQFVIIDFPEEEDTPAVFIESAHNGLFLEESEEIESYSLIYDSARSAALDVEKSNALMTELIDRLLE</sequence>
<evidence type="ECO:0000259" key="1">
    <source>
        <dbReference type="PROSITE" id="PS50943"/>
    </source>
</evidence>
<evidence type="ECO:0000313" key="3">
    <source>
        <dbReference type="Proteomes" id="UP000589036"/>
    </source>
</evidence>
<dbReference type="Gene3D" id="1.10.260.40">
    <property type="entry name" value="lambda repressor-like DNA-binding domains"/>
    <property type="match status" value="1"/>
</dbReference>
<dbReference type="SMART" id="SM00530">
    <property type="entry name" value="HTH_XRE"/>
    <property type="match status" value="1"/>
</dbReference>
<keyword evidence="3" id="KW-1185">Reference proteome</keyword>
<name>A0A852TNX8_9ACTN</name>
<reference evidence="2 3" key="1">
    <citation type="submission" date="2020-07" db="EMBL/GenBank/DDBJ databases">
        <title>Sequencing the genomes of 1000 actinobacteria strains.</title>
        <authorList>
            <person name="Klenk H.-P."/>
        </authorList>
    </citation>
    <scope>NUCLEOTIDE SEQUENCE [LARGE SCALE GENOMIC DNA]</scope>
    <source>
        <strain evidence="2 3">CXB654</strain>
    </source>
</reference>
<dbReference type="InterPro" id="IPR010982">
    <property type="entry name" value="Lambda_DNA-bd_dom_sf"/>
</dbReference>
<dbReference type="InterPro" id="IPR001387">
    <property type="entry name" value="Cro/C1-type_HTH"/>
</dbReference>
<dbReference type="AlphaFoldDB" id="A0A852TNX8"/>
<dbReference type="InterPro" id="IPR043917">
    <property type="entry name" value="DUF5753"/>
</dbReference>
<feature type="domain" description="HTH cro/C1-type" evidence="1">
    <location>
        <begin position="19"/>
        <end position="74"/>
    </location>
</feature>
<protein>
    <submittedName>
        <fullName evidence="2">Transcriptional regulator with XRE-family HTH domain</fullName>
    </submittedName>
</protein>
<comment type="caution">
    <text evidence="2">The sequence shown here is derived from an EMBL/GenBank/DDBJ whole genome shotgun (WGS) entry which is preliminary data.</text>
</comment>
<dbReference type="RefSeq" id="WP_179641838.1">
    <property type="nucleotide sequence ID" value="NZ_BAAAYY010000002.1"/>
</dbReference>
<proteinExistence type="predicted"/>
<dbReference type="EMBL" id="JACCCC010000001">
    <property type="protein sequence ID" value="NYE45658.1"/>
    <property type="molecule type" value="Genomic_DNA"/>
</dbReference>